<dbReference type="GO" id="GO:0010343">
    <property type="term" value="P:singlet oxygen-mediated programmed cell death"/>
    <property type="evidence" value="ECO:0007669"/>
    <property type="project" value="InterPro"/>
</dbReference>
<proteinExistence type="predicted"/>
<name>A0A0C9RHX5_9CONI</name>
<dbReference type="Pfam" id="PF12014">
    <property type="entry name" value="Cyclin_D1_bind"/>
    <property type="match status" value="1"/>
</dbReference>
<feature type="region of interest" description="Disordered" evidence="1">
    <location>
        <begin position="50"/>
        <end position="97"/>
    </location>
</feature>
<dbReference type="GO" id="GO:0042651">
    <property type="term" value="C:thylakoid membrane"/>
    <property type="evidence" value="ECO:0007669"/>
    <property type="project" value="TreeGrafter"/>
</dbReference>
<evidence type="ECO:0000256" key="1">
    <source>
        <dbReference type="SAM" id="MobiDB-lite"/>
    </source>
</evidence>
<dbReference type="PANTHER" id="PTHR33917:SF3">
    <property type="entry name" value="PROTEIN EXECUTER 1, CHLOROPLASTIC"/>
    <property type="match status" value="1"/>
</dbReference>
<protein>
    <submittedName>
        <fullName evidence="2">TSA: Wollemia nobilis Ref_Wollemi_Transcript_19436_2362 transcribed RNA sequence</fullName>
    </submittedName>
</protein>
<evidence type="ECO:0000313" key="2">
    <source>
        <dbReference type="EMBL" id="JAG86061.1"/>
    </source>
</evidence>
<accession>A0A0C9RHX5</accession>
<feature type="compositionally biased region" description="Basic and acidic residues" evidence="1">
    <location>
        <begin position="65"/>
        <end position="80"/>
    </location>
</feature>
<dbReference type="AlphaFoldDB" id="A0A0C9RHX5"/>
<reference evidence="2" key="1">
    <citation type="submission" date="2015-02" db="EMBL/GenBank/DDBJ databases">
        <title>A transcriptome of Wollemia nobilis - a relic of Gondwana.</title>
        <authorList>
            <person name="Chia J.Y."/>
            <person name="Leong Y.S."/>
            <person name="Abdul Karim S."/>
            <person name="Wan Azmi N."/>
            <person name="Hercus R."/>
            <person name="Croft L."/>
        </authorList>
    </citation>
    <scope>NUCLEOTIDE SEQUENCE</scope>
    <source>
        <strain evidence="2">MaeBrown</strain>
        <tissue evidence="2">Leaf</tissue>
    </source>
</reference>
<dbReference type="EMBL" id="GCHU01019313">
    <property type="protein sequence ID" value="JAG86061.1"/>
    <property type="molecule type" value="Transcribed_RNA"/>
</dbReference>
<dbReference type="PANTHER" id="PTHR33917">
    <property type="entry name" value="PROTEIN EXECUTER 1, CHLOROPLASTIC"/>
    <property type="match status" value="1"/>
</dbReference>
<dbReference type="InterPro" id="IPR044680">
    <property type="entry name" value="EX1/2"/>
</dbReference>
<organism evidence="2">
    <name type="scientific">Wollemia nobilis</name>
    <dbReference type="NCBI Taxonomy" id="56998"/>
    <lineage>
        <taxon>Eukaryota</taxon>
        <taxon>Viridiplantae</taxon>
        <taxon>Streptophyta</taxon>
        <taxon>Embryophyta</taxon>
        <taxon>Tracheophyta</taxon>
        <taxon>Spermatophyta</taxon>
        <taxon>Pinopsida</taxon>
        <taxon>Pinidae</taxon>
        <taxon>Conifers II</taxon>
        <taxon>Araucariales</taxon>
        <taxon>Araucariaceae</taxon>
        <taxon>Wollemia</taxon>
    </lineage>
</organism>
<sequence>MQNNGDKSDDTDLMDDGLNRVLNFLKDRIPGIKFKILKVIAPEGAEMDTKMFERLIQEDEEEKDESNPDERSEDDIKIEGDLEDDKETAGDNNSAEEHKEIPIKIVIGGVLQSSSEDKAPRIAVRVPAQIEYKGRDSIVFHLEENDNQAQAAGNEALDLKLATIATQASADLMPPDVAKVFWNVKKGRSKVPRDIKEIIKLAVSEAQRRNDLTGSTMFQRINVAEANADPLTGLYIGAFGRYTSEVVQLRCRYGHWQNSNESLNEESRLEFFEYVEAVKLTGDLNVPAGQVTFRAKIGKDNRLSNRGIYPDELGVIARYKGQGRVAEAGFHNPQWVDGELVLLDGKGSSLASGAELGFVYSVPERHFLVLFNWLKLQE</sequence>